<evidence type="ECO:0000313" key="1">
    <source>
        <dbReference type="EMBL" id="RMN83282.1"/>
    </source>
</evidence>
<proteinExistence type="predicted"/>
<reference evidence="1 2" key="1">
    <citation type="submission" date="2018-08" db="EMBL/GenBank/DDBJ databases">
        <title>Recombination of ecologically and evolutionarily significant loci maintains genetic cohesion in the Pseudomonas syringae species complex.</title>
        <authorList>
            <person name="Dillon M."/>
            <person name="Thakur S."/>
            <person name="Almeida R.N.D."/>
            <person name="Weir B.S."/>
            <person name="Guttman D.S."/>
        </authorList>
    </citation>
    <scope>NUCLEOTIDE SEQUENCE [LARGE SCALE GENOMIC DNA]</scope>
    <source>
        <strain evidence="1 2">ICMP 15201</strain>
    </source>
</reference>
<protein>
    <submittedName>
        <fullName evidence="1">ExeA-like protein</fullName>
    </submittedName>
</protein>
<name>A0AB37QDN1_PSECA</name>
<dbReference type="Proteomes" id="UP000269335">
    <property type="component" value="Unassembled WGS sequence"/>
</dbReference>
<comment type="caution">
    <text evidence="1">The sequence shown here is derived from an EMBL/GenBank/DDBJ whole genome shotgun (WGS) entry which is preliminary data.</text>
</comment>
<accession>A0AB37QDN1</accession>
<evidence type="ECO:0000313" key="2">
    <source>
        <dbReference type="Proteomes" id="UP000269335"/>
    </source>
</evidence>
<sequence length="51" mass="5748">MVEDGDGRLSVVLAGHPKLRNDLRRPTMEEIGYRTDIFSLDGIAGSQREYI</sequence>
<dbReference type="AlphaFoldDB" id="A0AB37QDN1"/>
<organism evidence="1 2">
    <name type="scientific">Pseudomonas cannabina</name>
    <dbReference type="NCBI Taxonomy" id="86840"/>
    <lineage>
        <taxon>Bacteria</taxon>
        <taxon>Pseudomonadati</taxon>
        <taxon>Pseudomonadota</taxon>
        <taxon>Gammaproteobacteria</taxon>
        <taxon>Pseudomonadales</taxon>
        <taxon>Pseudomonadaceae</taxon>
        <taxon>Pseudomonas</taxon>
    </lineage>
</organism>
<feature type="non-terminal residue" evidence="1">
    <location>
        <position position="51"/>
    </location>
</feature>
<gene>
    <name evidence="1" type="ORF">ALQ53_04111</name>
</gene>
<dbReference type="EMBL" id="RBPH01000079">
    <property type="protein sequence ID" value="RMN83282.1"/>
    <property type="molecule type" value="Genomic_DNA"/>
</dbReference>